<protein>
    <recommendedName>
        <fullName evidence="4">RING-type domain-containing protein</fullName>
    </recommendedName>
</protein>
<dbReference type="PANTHER" id="PTHR22765">
    <property type="entry name" value="RING FINGER AND PROTEASE ASSOCIATED DOMAIN-CONTAINING"/>
    <property type="match status" value="1"/>
</dbReference>
<gene>
    <name evidence="5" type="ORF">PV10_00405</name>
</gene>
<dbReference type="PANTHER" id="PTHR22765:SF416">
    <property type="entry name" value="E3 UBIQUITIN-PROTEIN LIGASE GODZILLA"/>
    <property type="match status" value="1"/>
</dbReference>
<dbReference type="InterPro" id="IPR013083">
    <property type="entry name" value="Znf_RING/FYVE/PHD"/>
</dbReference>
<dbReference type="GO" id="GO:0061630">
    <property type="term" value="F:ubiquitin protein ligase activity"/>
    <property type="evidence" value="ECO:0007669"/>
    <property type="project" value="TreeGrafter"/>
</dbReference>
<evidence type="ECO:0000256" key="3">
    <source>
        <dbReference type="SAM" id="Phobius"/>
    </source>
</evidence>
<proteinExistence type="predicted"/>
<feature type="compositionally biased region" description="Low complexity" evidence="2">
    <location>
        <begin position="305"/>
        <end position="314"/>
    </location>
</feature>
<dbReference type="InterPro" id="IPR001841">
    <property type="entry name" value="Znf_RING"/>
</dbReference>
<keyword evidence="3" id="KW-0812">Transmembrane</keyword>
<keyword evidence="6" id="KW-1185">Reference proteome</keyword>
<accession>A0A0D1X466</accession>
<dbReference type="Proteomes" id="UP000054302">
    <property type="component" value="Unassembled WGS sequence"/>
</dbReference>
<evidence type="ECO:0000313" key="6">
    <source>
        <dbReference type="Proteomes" id="UP000054302"/>
    </source>
</evidence>
<dbReference type="Pfam" id="PF13639">
    <property type="entry name" value="zf-RING_2"/>
    <property type="match status" value="1"/>
</dbReference>
<evidence type="ECO:0000256" key="1">
    <source>
        <dbReference type="PROSITE-ProRule" id="PRU00175"/>
    </source>
</evidence>
<dbReference type="SUPFAM" id="SSF57850">
    <property type="entry name" value="RING/U-box"/>
    <property type="match status" value="1"/>
</dbReference>
<feature type="region of interest" description="Disordered" evidence="2">
    <location>
        <begin position="289"/>
        <end position="324"/>
    </location>
</feature>
<keyword evidence="3" id="KW-1133">Transmembrane helix</keyword>
<dbReference type="VEuPathDB" id="FungiDB:PV10_00405"/>
<dbReference type="RefSeq" id="XP_016228129.1">
    <property type="nucleotide sequence ID" value="XM_016364480.1"/>
</dbReference>
<dbReference type="EMBL" id="KN847520">
    <property type="protein sequence ID" value="KIV96555.1"/>
    <property type="molecule type" value="Genomic_DNA"/>
</dbReference>
<feature type="region of interest" description="Disordered" evidence="2">
    <location>
        <begin position="469"/>
        <end position="489"/>
    </location>
</feature>
<keyword evidence="1" id="KW-0479">Metal-binding</keyword>
<organism evidence="5 6">
    <name type="scientific">Exophiala mesophila</name>
    <name type="common">Black yeast-like fungus</name>
    <dbReference type="NCBI Taxonomy" id="212818"/>
    <lineage>
        <taxon>Eukaryota</taxon>
        <taxon>Fungi</taxon>
        <taxon>Dikarya</taxon>
        <taxon>Ascomycota</taxon>
        <taxon>Pezizomycotina</taxon>
        <taxon>Eurotiomycetes</taxon>
        <taxon>Chaetothyriomycetidae</taxon>
        <taxon>Chaetothyriales</taxon>
        <taxon>Herpotrichiellaceae</taxon>
        <taxon>Exophiala</taxon>
    </lineage>
</organism>
<dbReference type="Gene3D" id="3.30.40.10">
    <property type="entry name" value="Zinc/RING finger domain, C3HC4 (zinc finger)"/>
    <property type="match status" value="1"/>
</dbReference>
<dbReference type="PROSITE" id="PS50089">
    <property type="entry name" value="ZF_RING_2"/>
    <property type="match status" value="1"/>
</dbReference>
<dbReference type="STRING" id="212818.A0A0D1X466"/>
<keyword evidence="3" id="KW-0472">Membrane</keyword>
<dbReference type="InterPro" id="IPR051826">
    <property type="entry name" value="E3_ubiquitin-ligase_domain"/>
</dbReference>
<dbReference type="GeneID" id="27318250"/>
<sequence>MSAQDFGVVAIVIPDGVSDRSNGARLVNDAYGFSLRASGIVRTLSSNNPSGFDIIQGLLYYPELDRDDPCYNETRPLVPSNVTTRAQIPLGNYPLISVAPWTSVDCVQSYLEVMRFDNVRAGMFFQNDNSSDRPPAVSDHIWSLNDGGQWQNDNRFPVYALPGMFGSFILEQLAQYSGNMSQVPYGNELTQIYNPNDTVRLYTRMDVSSSNGIPPLWIFLIIVLAILLAVVLVTSIIMHMVQRRQRHALQRRVANGEVDLEALGIKRLNVPQDILDKMPIYTYTSKTGAPLTQDTATDRTAEPETNSTDSTVVPPTTPNGSLTREVPFSQPTCPICLDDFVHNESTVRELPCNHIFHPECIDSFLRDNSSLCPMCKKSSLPAGYCPVVVTNLMVRRERLVRRMRQRRIAQAGQAAAAANAPGPTMPTPIAAMNRSVRRMSTPFRSRPHPDSSAAGAHGAVAELQPIGDRRQTLNDDMPPEIRAQGTSARRAWRRERLARQEASNYNEQAEEARAADVARPLWRRVVGRVFPRFE</sequence>
<dbReference type="CDD" id="cd16454">
    <property type="entry name" value="RING-H2_PA-TM-RING"/>
    <property type="match status" value="1"/>
</dbReference>
<evidence type="ECO:0000259" key="4">
    <source>
        <dbReference type="PROSITE" id="PS50089"/>
    </source>
</evidence>
<name>A0A0D1X466_EXOME</name>
<keyword evidence="1" id="KW-0862">Zinc</keyword>
<dbReference type="GO" id="GO:0008270">
    <property type="term" value="F:zinc ion binding"/>
    <property type="evidence" value="ECO:0007669"/>
    <property type="project" value="UniProtKB-KW"/>
</dbReference>
<dbReference type="OMA" id="PTCPICM"/>
<evidence type="ECO:0000313" key="5">
    <source>
        <dbReference type="EMBL" id="KIV96555.1"/>
    </source>
</evidence>
<dbReference type="GO" id="GO:0006511">
    <property type="term" value="P:ubiquitin-dependent protein catabolic process"/>
    <property type="evidence" value="ECO:0007669"/>
    <property type="project" value="TreeGrafter"/>
</dbReference>
<feature type="domain" description="RING-type" evidence="4">
    <location>
        <begin position="333"/>
        <end position="376"/>
    </location>
</feature>
<feature type="transmembrane region" description="Helical" evidence="3">
    <location>
        <begin position="216"/>
        <end position="241"/>
    </location>
</feature>
<dbReference type="AlphaFoldDB" id="A0A0D1X466"/>
<evidence type="ECO:0000256" key="2">
    <source>
        <dbReference type="SAM" id="MobiDB-lite"/>
    </source>
</evidence>
<dbReference type="OrthoDB" id="21204at2759"/>
<dbReference type="SMART" id="SM00184">
    <property type="entry name" value="RING"/>
    <property type="match status" value="1"/>
</dbReference>
<reference evidence="5 6" key="1">
    <citation type="submission" date="2015-01" db="EMBL/GenBank/DDBJ databases">
        <title>The Genome Sequence of Exophiala mesophila CBS40295.</title>
        <authorList>
            <consortium name="The Broad Institute Genomics Platform"/>
            <person name="Cuomo C."/>
            <person name="de Hoog S."/>
            <person name="Gorbushina A."/>
            <person name="Stielow B."/>
            <person name="Teixiera M."/>
            <person name="Abouelleil A."/>
            <person name="Chapman S.B."/>
            <person name="Priest M."/>
            <person name="Young S.K."/>
            <person name="Wortman J."/>
            <person name="Nusbaum C."/>
            <person name="Birren B."/>
        </authorList>
    </citation>
    <scope>NUCLEOTIDE SEQUENCE [LARGE SCALE GENOMIC DNA]</scope>
    <source>
        <strain evidence="5 6">CBS 40295</strain>
    </source>
</reference>
<keyword evidence="1" id="KW-0863">Zinc-finger</keyword>
<dbReference type="GO" id="GO:0005737">
    <property type="term" value="C:cytoplasm"/>
    <property type="evidence" value="ECO:0007669"/>
    <property type="project" value="TreeGrafter"/>
</dbReference>